<keyword evidence="2" id="KW-1185">Reference proteome</keyword>
<dbReference type="STRING" id="1527607.SAMN05428957_10889"/>
<dbReference type="InterPro" id="IPR056912">
    <property type="entry name" value="Phage_JBD30_tail_term-like"/>
</dbReference>
<gene>
    <name evidence="1" type="ORF">SAMN05428957_10889</name>
</gene>
<proteinExistence type="predicted"/>
<accession>A0A1G9UBD2</accession>
<sequence>MWFQAALSRLRERVPGMRQIEGVSSLADAMRGVRVVPALYLVPLSEQGRELAHTGALDQLVAVTFGVIFSLDSGRTAMGLDAVLALEGHRRQVRQALVGWVPDTDTGEPVVFAGGELLDLPADNRLWWADDFQLTTYYRSNP</sequence>
<name>A0A1G9UBD2_9BURK</name>
<dbReference type="RefSeq" id="WP_091571203.1">
    <property type="nucleotide sequence ID" value="NZ_FNHP01000008.1"/>
</dbReference>
<evidence type="ECO:0000313" key="2">
    <source>
        <dbReference type="Proteomes" id="UP000198552"/>
    </source>
</evidence>
<dbReference type="Pfam" id="PF23840">
    <property type="entry name" value="Phage_tail_terminator"/>
    <property type="match status" value="1"/>
</dbReference>
<evidence type="ECO:0000313" key="1">
    <source>
        <dbReference type="EMBL" id="SDM57270.1"/>
    </source>
</evidence>
<reference evidence="2" key="1">
    <citation type="submission" date="2016-10" db="EMBL/GenBank/DDBJ databases">
        <authorList>
            <person name="Varghese N."/>
            <person name="Submissions S."/>
        </authorList>
    </citation>
    <scope>NUCLEOTIDE SEQUENCE [LARGE SCALE GENOMIC DNA]</scope>
    <source>
        <strain evidence="2">EPL6</strain>
    </source>
</reference>
<dbReference type="AlphaFoldDB" id="A0A1G9UBD2"/>
<protein>
    <submittedName>
        <fullName evidence="1">Uncharacterized protein</fullName>
    </submittedName>
</protein>
<dbReference type="Proteomes" id="UP000198552">
    <property type="component" value="Unassembled WGS sequence"/>
</dbReference>
<dbReference type="EMBL" id="FNHP01000008">
    <property type="protein sequence ID" value="SDM57270.1"/>
    <property type="molecule type" value="Genomic_DNA"/>
</dbReference>
<organism evidence="1 2">
    <name type="scientific">Oryzisolibacter propanilivorax</name>
    <dbReference type="NCBI Taxonomy" id="1527607"/>
    <lineage>
        <taxon>Bacteria</taxon>
        <taxon>Pseudomonadati</taxon>
        <taxon>Pseudomonadota</taxon>
        <taxon>Betaproteobacteria</taxon>
        <taxon>Burkholderiales</taxon>
        <taxon>Comamonadaceae</taxon>
        <taxon>Oryzisolibacter</taxon>
    </lineage>
</organism>